<name>A0A8S5NNJ2_9CAUD</name>
<protein>
    <submittedName>
        <fullName evidence="1">Uncharacterized protein</fullName>
    </submittedName>
</protein>
<reference evidence="1" key="1">
    <citation type="journal article" date="2021" name="Proc. Natl. Acad. Sci. U.S.A.">
        <title>A Catalog of Tens of Thousands of Viruses from Human Metagenomes Reveals Hidden Associations with Chronic Diseases.</title>
        <authorList>
            <person name="Tisza M.J."/>
            <person name="Buck C.B."/>
        </authorList>
    </citation>
    <scope>NUCLEOTIDE SEQUENCE</scope>
    <source>
        <strain evidence="1">CtGMq5</strain>
    </source>
</reference>
<organism evidence="1">
    <name type="scientific">Siphoviridae sp. ctGMq5</name>
    <dbReference type="NCBI Taxonomy" id="2826220"/>
    <lineage>
        <taxon>Viruses</taxon>
        <taxon>Duplodnaviria</taxon>
        <taxon>Heunggongvirae</taxon>
        <taxon>Uroviricota</taxon>
        <taxon>Caudoviricetes</taxon>
    </lineage>
</organism>
<accession>A0A8S5NNJ2</accession>
<proteinExistence type="predicted"/>
<evidence type="ECO:0000313" key="1">
    <source>
        <dbReference type="EMBL" id="DAD95932.1"/>
    </source>
</evidence>
<sequence length="61" mass="7017">MSNAVKHKQRSHYSYRNNNTAVLSGFESRATRKNVQMPIIPGFFSRIGDGIKKIVHRTQDK</sequence>
<dbReference type="EMBL" id="BK015206">
    <property type="protein sequence ID" value="DAD95932.1"/>
    <property type="molecule type" value="Genomic_DNA"/>
</dbReference>